<proteinExistence type="predicted"/>
<dbReference type="Proteomes" id="UP000319143">
    <property type="component" value="Unassembled WGS sequence"/>
</dbReference>
<dbReference type="EMBL" id="SJPV01000001">
    <property type="protein sequence ID" value="TWU42312.1"/>
    <property type="molecule type" value="Genomic_DNA"/>
</dbReference>
<organism evidence="2 3">
    <name type="scientific">Novipirellula artificiosorum</name>
    <dbReference type="NCBI Taxonomy" id="2528016"/>
    <lineage>
        <taxon>Bacteria</taxon>
        <taxon>Pseudomonadati</taxon>
        <taxon>Planctomycetota</taxon>
        <taxon>Planctomycetia</taxon>
        <taxon>Pirellulales</taxon>
        <taxon>Pirellulaceae</taxon>
        <taxon>Novipirellula</taxon>
    </lineage>
</organism>
<keyword evidence="3" id="KW-1185">Reference proteome</keyword>
<dbReference type="OrthoDB" id="236804at2"/>
<gene>
    <name evidence="2" type="ORF">Poly41_06080</name>
</gene>
<comment type="caution">
    <text evidence="2">The sequence shown here is derived from an EMBL/GenBank/DDBJ whole genome shotgun (WGS) entry which is preliminary data.</text>
</comment>
<name>A0A5C6E0A6_9BACT</name>
<protein>
    <submittedName>
        <fullName evidence="2">Uncharacterized protein</fullName>
    </submittedName>
</protein>
<reference evidence="2 3" key="1">
    <citation type="submission" date="2019-02" db="EMBL/GenBank/DDBJ databases">
        <title>Deep-cultivation of Planctomycetes and their phenomic and genomic characterization uncovers novel biology.</title>
        <authorList>
            <person name="Wiegand S."/>
            <person name="Jogler M."/>
            <person name="Boedeker C."/>
            <person name="Pinto D."/>
            <person name="Vollmers J."/>
            <person name="Rivas-Marin E."/>
            <person name="Kohn T."/>
            <person name="Peeters S.H."/>
            <person name="Heuer A."/>
            <person name="Rast P."/>
            <person name="Oberbeckmann S."/>
            <person name="Bunk B."/>
            <person name="Jeske O."/>
            <person name="Meyerdierks A."/>
            <person name="Storesund J.E."/>
            <person name="Kallscheuer N."/>
            <person name="Luecker S."/>
            <person name="Lage O.M."/>
            <person name="Pohl T."/>
            <person name="Merkel B.J."/>
            <person name="Hornburger P."/>
            <person name="Mueller R.-W."/>
            <person name="Bruemmer F."/>
            <person name="Labrenz M."/>
            <person name="Spormann A.M."/>
            <person name="Op Den Camp H."/>
            <person name="Overmann J."/>
            <person name="Amann R."/>
            <person name="Jetten M.S.M."/>
            <person name="Mascher T."/>
            <person name="Medema M.H."/>
            <person name="Devos D.P."/>
            <person name="Kaster A.-K."/>
            <person name="Ovreas L."/>
            <person name="Rohde M."/>
            <person name="Galperin M.Y."/>
            <person name="Jogler C."/>
        </authorList>
    </citation>
    <scope>NUCLEOTIDE SEQUENCE [LARGE SCALE GENOMIC DNA]</scope>
    <source>
        <strain evidence="2 3">Poly41</strain>
    </source>
</reference>
<evidence type="ECO:0000313" key="2">
    <source>
        <dbReference type="EMBL" id="TWU42312.1"/>
    </source>
</evidence>
<accession>A0A5C6E0A6</accession>
<evidence type="ECO:0000256" key="1">
    <source>
        <dbReference type="SAM" id="Coils"/>
    </source>
</evidence>
<dbReference type="RefSeq" id="WP_146524400.1">
    <property type="nucleotide sequence ID" value="NZ_SJPV01000001.1"/>
</dbReference>
<sequence>MSRVLCDSQVSVDLEMLCEISQRLADSWKGVDEGCEASEPIEPNLRDALEINRRRARKLVATLRRRTRQRNELRKQAKQVGCSTSDAVEVKKAKLKQLLHELDSVQRRCSELLQTNEALAAEIASQRKRLASFDESVAPSVASMTWEERKRLILDQLEREDAYDPRQRTKLVDVVAETDRVVKDRDREIAELRELLRQRPGSIESQAVVGAAAIAELLDAAPLIQEEREMLRLLKDDWEERIRQSEIEFSLERAKLARERHRLQQAGETCPA</sequence>
<feature type="coiled-coil region" evidence="1">
    <location>
        <begin position="46"/>
        <end position="129"/>
    </location>
</feature>
<evidence type="ECO:0000313" key="3">
    <source>
        <dbReference type="Proteomes" id="UP000319143"/>
    </source>
</evidence>
<keyword evidence="1" id="KW-0175">Coiled coil</keyword>
<dbReference type="AlphaFoldDB" id="A0A5C6E0A6"/>